<feature type="binding site" evidence="10">
    <location>
        <position position="113"/>
    </location>
    <ligand>
        <name>substrate</name>
    </ligand>
</feature>
<name>N4WBI7_9BACI</name>
<dbReference type="eggNOG" id="COG1874">
    <property type="taxonomic scope" value="Bacteria"/>
</dbReference>
<evidence type="ECO:0000259" key="12">
    <source>
        <dbReference type="Pfam" id="PF08532"/>
    </source>
</evidence>
<dbReference type="AlphaFoldDB" id="N4WBI7"/>
<keyword evidence="6" id="KW-0862">Zinc</keyword>
<dbReference type="EC" id="3.2.1.23" evidence="3 8"/>
<evidence type="ECO:0000256" key="5">
    <source>
        <dbReference type="ARBA" id="ARBA00022801"/>
    </source>
</evidence>
<evidence type="ECO:0000256" key="4">
    <source>
        <dbReference type="ARBA" id="ARBA00022723"/>
    </source>
</evidence>
<evidence type="ECO:0000256" key="6">
    <source>
        <dbReference type="ARBA" id="ARBA00022833"/>
    </source>
</evidence>
<dbReference type="PATRIC" id="fig|1308866.3.peg.1999"/>
<feature type="domain" description="Beta-galactosidase trimerisation" evidence="12">
    <location>
        <begin position="405"/>
        <end position="611"/>
    </location>
</feature>
<evidence type="ECO:0000313" key="14">
    <source>
        <dbReference type="EMBL" id="ENH96599.1"/>
    </source>
</evidence>
<dbReference type="InterPro" id="IPR013739">
    <property type="entry name" value="Beta_galactosidase_C"/>
</dbReference>
<dbReference type="PANTHER" id="PTHR36447">
    <property type="entry name" value="BETA-GALACTOSIDASE GANA"/>
    <property type="match status" value="1"/>
</dbReference>
<dbReference type="Gene3D" id="2.60.40.1180">
    <property type="entry name" value="Golgi alpha-mannosidase II"/>
    <property type="match status" value="1"/>
</dbReference>
<dbReference type="InterPro" id="IPR013780">
    <property type="entry name" value="Glyco_hydro_b"/>
</dbReference>
<proteinExistence type="inferred from homology"/>
<feature type="binding site" evidence="10">
    <location>
        <position position="151"/>
    </location>
    <ligand>
        <name>substrate</name>
    </ligand>
</feature>
<dbReference type="InterPro" id="IPR029062">
    <property type="entry name" value="Class_I_gatase-like"/>
</dbReference>
<evidence type="ECO:0000256" key="1">
    <source>
        <dbReference type="ARBA" id="ARBA00001412"/>
    </source>
</evidence>
<dbReference type="SUPFAM" id="SSF51445">
    <property type="entry name" value="(Trans)glycosidases"/>
    <property type="match status" value="1"/>
</dbReference>
<dbReference type="GO" id="GO:0009341">
    <property type="term" value="C:beta-galactosidase complex"/>
    <property type="evidence" value="ECO:0007669"/>
    <property type="project" value="InterPro"/>
</dbReference>
<evidence type="ECO:0000256" key="2">
    <source>
        <dbReference type="ARBA" id="ARBA00005940"/>
    </source>
</evidence>
<dbReference type="STRING" id="1308866.J416_09856"/>
<feature type="active site" description="Nucleophile" evidence="9">
    <location>
        <position position="314"/>
    </location>
</feature>
<dbReference type="Proteomes" id="UP000012283">
    <property type="component" value="Unassembled WGS sequence"/>
</dbReference>
<dbReference type="Pfam" id="PF08533">
    <property type="entry name" value="Glyco_hydro_42C"/>
    <property type="match status" value="1"/>
</dbReference>
<comment type="catalytic activity">
    <reaction evidence="1 8">
        <text>Hydrolysis of terminal non-reducing beta-D-galactose residues in beta-D-galactosides.</text>
        <dbReference type="EC" id="3.2.1.23"/>
    </reaction>
</comment>
<feature type="binding site" evidence="10">
    <location>
        <position position="322"/>
    </location>
    <ligand>
        <name>substrate</name>
    </ligand>
</feature>
<dbReference type="SUPFAM" id="SSF52317">
    <property type="entry name" value="Class I glutamine amidotransferase-like"/>
    <property type="match status" value="1"/>
</dbReference>
<keyword evidence="7 8" id="KW-0326">Glycosidase</keyword>
<gene>
    <name evidence="14" type="ORF">J416_09856</name>
</gene>
<keyword evidence="4" id="KW-0479">Metal-binding</keyword>
<dbReference type="PIRSF" id="PIRSF001084">
    <property type="entry name" value="B-galactosidase"/>
    <property type="match status" value="1"/>
</dbReference>
<dbReference type="InterPro" id="IPR013738">
    <property type="entry name" value="Beta_galactosidase_Trimer"/>
</dbReference>
<dbReference type="InterPro" id="IPR017853">
    <property type="entry name" value="GH"/>
</dbReference>
<protein>
    <recommendedName>
        <fullName evidence="3 8">Beta-galactosidase</fullName>
        <shortName evidence="8">Beta-gal</shortName>
        <ecNumber evidence="3 8">3.2.1.23</ecNumber>
    </recommendedName>
</protein>
<dbReference type="Pfam" id="PF02449">
    <property type="entry name" value="Glyco_hydro_42"/>
    <property type="match status" value="1"/>
</dbReference>
<dbReference type="OrthoDB" id="9800974at2"/>
<organism evidence="14 15">
    <name type="scientific">Gracilibacillus halophilus YIM-C55.5</name>
    <dbReference type="NCBI Taxonomy" id="1308866"/>
    <lineage>
        <taxon>Bacteria</taxon>
        <taxon>Bacillati</taxon>
        <taxon>Bacillota</taxon>
        <taxon>Bacilli</taxon>
        <taxon>Bacillales</taxon>
        <taxon>Bacillaceae</taxon>
        <taxon>Gracilibacillus</taxon>
    </lineage>
</organism>
<sequence length="681" mass="79103">MIHDVLNEKEITLGVCYYPEHWPKDLWESDFQRMKELGFTYVRMGEFAWTIFEPEEGIYDFTLFDEAIEVAKKYDLKVIMGTPTATPPVWVTEKYPEVLNVSQSGVQFKHGARRHYNYNSEKYQELSANIVNQMAAHFKDHPTVVGWQIDNELNCEINVFYSDADHHQFRQWVKRKYQTLDQLNDAWGTVFWNQTYTSWEQVYLTQPTVNDSHNPHQALDEKRFFSDSAIAFAKLQADVIRSHTNTQWITTNGMFKHLDNHQLTQNVLDFYAYDSYPNFNKIIPDDSKKPLQDRKWSFNLSNVRSFGGNFAIFEQQAGPGGWVNRIEQPTPKPGQLRLWTYQSIAHGADQILYFRWRTATKGSEIYWHGINDYHNQRNRRIDEIDQVSHEIKKIGSSLVGSSYQAKAAIVIDYQNEWDGEVDRWYGDFIDQSQEAWFKAFQYQHIPVDLLNIEQAKTVEDLNGYQVLIYPHAAILTKETANLFSEYVKQGGTAIFGCRTGYKDLTGQTYMMKHPGYLADLTGSTVEEYTLISPLQERPTVSLFHGDPVTTEGFNEVLSLEDSDVEMIGSFDNAYYRGKPAATKRKFGQGYAYYFGGVFSYDIAEQMLQDLHIQRSDALSLPEKVEIAIRVKENRTFYILLNFASSDQLITIHQKMVNIVKEQVLRGDYIMKAYDVLVLESQ</sequence>
<dbReference type="GO" id="GO:0004565">
    <property type="term" value="F:beta-galactosidase activity"/>
    <property type="evidence" value="ECO:0007669"/>
    <property type="project" value="UniProtKB-EC"/>
</dbReference>
<dbReference type="PANTHER" id="PTHR36447:SF2">
    <property type="entry name" value="BETA-GALACTOSIDASE YESZ"/>
    <property type="match status" value="1"/>
</dbReference>
<evidence type="ECO:0000256" key="3">
    <source>
        <dbReference type="ARBA" id="ARBA00012756"/>
    </source>
</evidence>
<dbReference type="Pfam" id="PF08532">
    <property type="entry name" value="Glyco_hydro_42M"/>
    <property type="match status" value="1"/>
</dbReference>
<feature type="domain" description="Beta-galactosidase C-terminal" evidence="13">
    <location>
        <begin position="624"/>
        <end position="679"/>
    </location>
</feature>
<dbReference type="InterPro" id="IPR003476">
    <property type="entry name" value="Glyco_hydro_42"/>
</dbReference>
<evidence type="ECO:0000256" key="7">
    <source>
        <dbReference type="ARBA" id="ARBA00023295"/>
    </source>
</evidence>
<dbReference type="RefSeq" id="WP_003469369.1">
    <property type="nucleotide sequence ID" value="NZ_APML01000036.1"/>
</dbReference>
<keyword evidence="5 8" id="KW-0378">Hydrolase</keyword>
<evidence type="ECO:0000256" key="8">
    <source>
        <dbReference type="PIRNR" id="PIRNR001084"/>
    </source>
</evidence>
<evidence type="ECO:0000256" key="10">
    <source>
        <dbReference type="PIRSR" id="PIRSR001084-2"/>
    </source>
</evidence>
<evidence type="ECO:0000256" key="9">
    <source>
        <dbReference type="PIRSR" id="PIRSR001084-1"/>
    </source>
</evidence>
<dbReference type="Gene3D" id="3.20.20.80">
    <property type="entry name" value="Glycosidases"/>
    <property type="match status" value="1"/>
</dbReference>
<evidence type="ECO:0000259" key="13">
    <source>
        <dbReference type="Pfam" id="PF08533"/>
    </source>
</evidence>
<dbReference type="EMBL" id="APML01000036">
    <property type="protein sequence ID" value="ENH96599.1"/>
    <property type="molecule type" value="Genomic_DNA"/>
</dbReference>
<dbReference type="InterPro" id="IPR013529">
    <property type="entry name" value="Glyco_hydro_42_N"/>
</dbReference>
<feature type="active site" description="Proton donor" evidence="9">
    <location>
        <position position="152"/>
    </location>
</feature>
<dbReference type="GO" id="GO:0046872">
    <property type="term" value="F:metal ion binding"/>
    <property type="evidence" value="ECO:0007669"/>
    <property type="project" value="UniProtKB-KW"/>
</dbReference>
<reference evidence="14 15" key="1">
    <citation type="submission" date="2013-03" db="EMBL/GenBank/DDBJ databases">
        <title>Draft genome sequence of Gracibacillus halophilus YIM-C55.5, a moderately halophilic and thermophilic organism from the Xiaochaidamu salt lake.</title>
        <authorList>
            <person name="Sugumar T."/>
            <person name="Polireddy D.R."/>
            <person name="Antony A."/>
            <person name="Madhava Y.R."/>
            <person name="Sivakumar N."/>
        </authorList>
    </citation>
    <scope>NUCLEOTIDE SEQUENCE [LARGE SCALE GENOMIC DNA]</scope>
    <source>
        <strain evidence="14 15">YIM-C55.5</strain>
    </source>
</reference>
<keyword evidence="15" id="KW-1185">Reference proteome</keyword>
<dbReference type="GO" id="GO:0006012">
    <property type="term" value="P:galactose metabolic process"/>
    <property type="evidence" value="ECO:0007669"/>
    <property type="project" value="InterPro"/>
</dbReference>
<comment type="caution">
    <text evidence="14">The sequence shown here is derived from an EMBL/GenBank/DDBJ whole genome shotgun (WGS) entry which is preliminary data.</text>
</comment>
<evidence type="ECO:0000313" key="15">
    <source>
        <dbReference type="Proteomes" id="UP000012283"/>
    </source>
</evidence>
<dbReference type="CDD" id="cd03143">
    <property type="entry name" value="A4_beta-galactosidase_middle_domain"/>
    <property type="match status" value="1"/>
</dbReference>
<accession>N4WBI7</accession>
<feature type="domain" description="Glycoside hydrolase family 42 N-terminal" evidence="11">
    <location>
        <begin position="16"/>
        <end position="394"/>
    </location>
</feature>
<comment type="similarity">
    <text evidence="2 8">Belongs to the glycosyl hydrolase 42 family.</text>
</comment>
<dbReference type="Gene3D" id="3.40.50.880">
    <property type="match status" value="1"/>
</dbReference>
<evidence type="ECO:0000259" key="11">
    <source>
        <dbReference type="Pfam" id="PF02449"/>
    </source>
</evidence>